<proteinExistence type="predicted"/>
<dbReference type="EMBL" id="JAGKQH010000005">
    <property type="protein sequence ID" value="KAG6598703.1"/>
    <property type="molecule type" value="Genomic_DNA"/>
</dbReference>
<evidence type="ECO:0000313" key="10">
    <source>
        <dbReference type="Proteomes" id="UP000685013"/>
    </source>
</evidence>
<feature type="domain" description="Phytocyanin" evidence="8">
    <location>
        <begin position="39"/>
        <end position="137"/>
    </location>
</feature>
<evidence type="ECO:0000256" key="5">
    <source>
        <dbReference type="ARBA" id="ARBA00023180"/>
    </source>
</evidence>
<keyword evidence="1" id="KW-0813">Transport</keyword>
<keyword evidence="7" id="KW-1133">Transmembrane helix</keyword>
<dbReference type="PROSITE" id="PS51485">
    <property type="entry name" value="PHYTOCYANIN"/>
    <property type="match status" value="1"/>
</dbReference>
<feature type="non-terminal residue" evidence="9">
    <location>
        <position position="1"/>
    </location>
</feature>
<keyword evidence="7" id="KW-0472">Membrane</keyword>
<dbReference type="AlphaFoldDB" id="A0AAV6NID4"/>
<organism evidence="9 10">
    <name type="scientific">Cucurbita argyrosperma subsp. sororia</name>
    <dbReference type="NCBI Taxonomy" id="37648"/>
    <lineage>
        <taxon>Eukaryota</taxon>
        <taxon>Viridiplantae</taxon>
        <taxon>Streptophyta</taxon>
        <taxon>Embryophyta</taxon>
        <taxon>Tracheophyta</taxon>
        <taxon>Spermatophyta</taxon>
        <taxon>Magnoliopsida</taxon>
        <taxon>eudicotyledons</taxon>
        <taxon>Gunneridae</taxon>
        <taxon>Pentapetalae</taxon>
        <taxon>rosids</taxon>
        <taxon>fabids</taxon>
        <taxon>Cucurbitales</taxon>
        <taxon>Cucurbitaceae</taxon>
        <taxon>Cucurbiteae</taxon>
        <taxon>Cucurbita</taxon>
    </lineage>
</organism>
<dbReference type="Proteomes" id="UP000685013">
    <property type="component" value="Chromosome 5"/>
</dbReference>
<dbReference type="GO" id="GO:0005886">
    <property type="term" value="C:plasma membrane"/>
    <property type="evidence" value="ECO:0007669"/>
    <property type="project" value="TreeGrafter"/>
</dbReference>
<dbReference type="InterPro" id="IPR039391">
    <property type="entry name" value="Phytocyanin-like"/>
</dbReference>
<sequence length="222" mass="21799">MLNPIPPPSPSTPMAYSSKTAFFALATIAISMAIPTFATVHTVGDTAGWSTGVDYTSWSSGKTFVVGDTLVFNYGGGHTVDEVSASEYTSCTAANSISSDSSGATSITLKKPGTHYFICGAFGHCGNGMKLAVTAAEAGGPPSTASAPIGDGLAPSEAPSSVGAAAPVTPLVGATPKDADSSLVNSPTSKVPVEASSACGASAFAAVVCTWGAATLGLLAAL</sequence>
<keyword evidence="10" id="KW-1185">Reference proteome</keyword>
<reference evidence="9 10" key="1">
    <citation type="journal article" date="2021" name="Hortic Res">
        <title>The domestication of Cucurbita argyrosperma as revealed by the genome of its wild relative.</title>
        <authorList>
            <person name="Barrera-Redondo J."/>
            <person name="Sanchez-de la Vega G."/>
            <person name="Aguirre-Liguori J.A."/>
            <person name="Castellanos-Morales G."/>
            <person name="Gutierrez-Guerrero Y.T."/>
            <person name="Aguirre-Dugua X."/>
            <person name="Aguirre-Planter E."/>
            <person name="Tenaillon M.I."/>
            <person name="Lira-Saade R."/>
            <person name="Eguiarte L.E."/>
        </authorList>
    </citation>
    <scope>NUCLEOTIDE SEQUENCE [LARGE SCALE GENOMIC DNA]</scope>
    <source>
        <strain evidence="9">JBR-2021</strain>
    </source>
</reference>
<gene>
    <name evidence="9" type="ORF">SDJN03_08481</name>
</gene>
<evidence type="ECO:0000313" key="9">
    <source>
        <dbReference type="EMBL" id="KAG6598703.1"/>
    </source>
</evidence>
<accession>A0AAV6NID4</accession>
<dbReference type="Pfam" id="PF02298">
    <property type="entry name" value="Cu_bind_like"/>
    <property type="match status" value="1"/>
</dbReference>
<evidence type="ECO:0000256" key="2">
    <source>
        <dbReference type="ARBA" id="ARBA00022723"/>
    </source>
</evidence>
<evidence type="ECO:0000256" key="1">
    <source>
        <dbReference type="ARBA" id="ARBA00022448"/>
    </source>
</evidence>
<dbReference type="PANTHER" id="PTHR33021">
    <property type="entry name" value="BLUE COPPER PROTEIN"/>
    <property type="match status" value="1"/>
</dbReference>
<name>A0AAV6NID4_9ROSI</name>
<keyword evidence="3" id="KW-0249">Electron transport</keyword>
<evidence type="ECO:0000256" key="7">
    <source>
        <dbReference type="SAM" id="Phobius"/>
    </source>
</evidence>
<evidence type="ECO:0000256" key="4">
    <source>
        <dbReference type="ARBA" id="ARBA00023008"/>
    </source>
</evidence>
<keyword evidence="5" id="KW-0325">Glycoprotein</keyword>
<keyword evidence="2" id="KW-0479">Metal-binding</keyword>
<dbReference type="InterPro" id="IPR003245">
    <property type="entry name" value="Phytocyanin_dom"/>
</dbReference>
<feature type="region of interest" description="Disordered" evidence="6">
    <location>
        <begin position="141"/>
        <end position="162"/>
    </location>
</feature>
<evidence type="ECO:0000256" key="6">
    <source>
        <dbReference type="SAM" id="MobiDB-lite"/>
    </source>
</evidence>
<comment type="caution">
    <text evidence="9">The sequence shown here is derived from an EMBL/GenBank/DDBJ whole genome shotgun (WGS) entry which is preliminary data.</text>
</comment>
<dbReference type="PANTHER" id="PTHR33021:SF193">
    <property type="entry name" value="OS06G0218600 PROTEIN"/>
    <property type="match status" value="1"/>
</dbReference>
<keyword evidence="4" id="KW-0186">Copper</keyword>
<dbReference type="CDD" id="cd04216">
    <property type="entry name" value="Phytocyanin"/>
    <property type="match status" value="1"/>
</dbReference>
<evidence type="ECO:0000259" key="8">
    <source>
        <dbReference type="PROSITE" id="PS51485"/>
    </source>
</evidence>
<feature type="transmembrane region" description="Helical" evidence="7">
    <location>
        <begin position="20"/>
        <end position="40"/>
    </location>
</feature>
<dbReference type="GO" id="GO:0046872">
    <property type="term" value="F:metal ion binding"/>
    <property type="evidence" value="ECO:0007669"/>
    <property type="project" value="UniProtKB-KW"/>
</dbReference>
<keyword evidence="7" id="KW-0812">Transmembrane</keyword>
<evidence type="ECO:0000256" key="3">
    <source>
        <dbReference type="ARBA" id="ARBA00022982"/>
    </source>
</evidence>
<protein>
    <recommendedName>
        <fullName evidence="8">Phytocyanin domain-containing protein</fullName>
    </recommendedName>
</protein>
<dbReference type="FunFam" id="2.60.40.420:FF:000003">
    <property type="entry name" value="Blue copper"/>
    <property type="match status" value="1"/>
</dbReference>
<dbReference type="GO" id="GO:0009055">
    <property type="term" value="F:electron transfer activity"/>
    <property type="evidence" value="ECO:0007669"/>
    <property type="project" value="InterPro"/>
</dbReference>